<evidence type="ECO:0008006" key="4">
    <source>
        <dbReference type="Google" id="ProtNLM"/>
    </source>
</evidence>
<protein>
    <recommendedName>
        <fullName evidence="4">G_PROTEIN_RECEP_F1_2 domain-containing protein</fullName>
    </recommendedName>
</protein>
<sequence>MISGAQTDLQGGIFFMVDGYDRRDMSSYVNTMFGFFWTSSIGFASLYGSLPMYFRYVTFCKEETVSTFRIFSWISLVVVTAVWNCTWALHSAFDNLQRHDELAELLDHDFWSLPDGELPFFSGVSLTNLGGLMFALSCTISFSVSTSLGIYLVMKIRAKLEEVSKSALSDKTKRLQTQMNRMIIFQLFIATVLGQLPVFLVAGQMIFQTHFPPSLTIVVGCMDPLLPVVNPLADIFFVDAYRRQLFALPRQIWSKHSKAINHIPKSTFFFTIFTKWERTDTVGPDNGTFS</sequence>
<dbReference type="InterPro" id="IPR019428">
    <property type="entry name" value="7TM_GPCR_serpentine_rcpt_Str"/>
</dbReference>
<keyword evidence="3" id="KW-1185">Reference proteome</keyword>
<dbReference type="PANTHER" id="PTHR22943:SF248">
    <property type="entry name" value="SEVEN TM RECEPTOR"/>
    <property type="match status" value="1"/>
</dbReference>
<keyword evidence="1" id="KW-1133">Transmembrane helix</keyword>
<name>A0A811LU01_9BILA</name>
<dbReference type="PANTHER" id="PTHR22943">
    <property type="entry name" value="7-TRANSMEMBRANE DOMAIN RECEPTOR C.ELEGANS"/>
    <property type="match status" value="1"/>
</dbReference>
<organism evidence="2 3">
    <name type="scientific">Bursaphelenchus okinawaensis</name>
    <dbReference type="NCBI Taxonomy" id="465554"/>
    <lineage>
        <taxon>Eukaryota</taxon>
        <taxon>Metazoa</taxon>
        <taxon>Ecdysozoa</taxon>
        <taxon>Nematoda</taxon>
        <taxon>Chromadorea</taxon>
        <taxon>Rhabditida</taxon>
        <taxon>Tylenchina</taxon>
        <taxon>Tylenchomorpha</taxon>
        <taxon>Aphelenchoidea</taxon>
        <taxon>Aphelenchoididae</taxon>
        <taxon>Bursaphelenchus</taxon>
    </lineage>
</organism>
<dbReference type="EMBL" id="CAJFDH010000006">
    <property type="protein sequence ID" value="CAD5230559.1"/>
    <property type="molecule type" value="Genomic_DNA"/>
</dbReference>
<keyword evidence="1" id="KW-0472">Membrane</keyword>
<gene>
    <name evidence="2" type="ORF">BOKJ2_LOCUS14196</name>
</gene>
<reference evidence="2" key="1">
    <citation type="submission" date="2020-09" db="EMBL/GenBank/DDBJ databases">
        <authorList>
            <person name="Kikuchi T."/>
        </authorList>
    </citation>
    <scope>NUCLEOTIDE SEQUENCE</scope>
    <source>
        <strain evidence="2">SH1</strain>
    </source>
</reference>
<dbReference type="EMBL" id="CAJFCW020000006">
    <property type="protein sequence ID" value="CAG9127815.1"/>
    <property type="molecule type" value="Genomic_DNA"/>
</dbReference>
<proteinExistence type="predicted"/>
<evidence type="ECO:0000313" key="2">
    <source>
        <dbReference type="EMBL" id="CAD5230559.1"/>
    </source>
</evidence>
<feature type="transmembrane region" description="Helical" evidence="1">
    <location>
        <begin position="129"/>
        <end position="154"/>
    </location>
</feature>
<dbReference type="SUPFAM" id="SSF81321">
    <property type="entry name" value="Family A G protein-coupled receptor-like"/>
    <property type="match status" value="1"/>
</dbReference>
<evidence type="ECO:0000256" key="1">
    <source>
        <dbReference type="SAM" id="Phobius"/>
    </source>
</evidence>
<dbReference type="AlphaFoldDB" id="A0A811LU01"/>
<comment type="caution">
    <text evidence="2">The sequence shown here is derived from an EMBL/GenBank/DDBJ whole genome shotgun (WGS) entry which is preliminary data.</text>
</comment>
<keyword evidence="1" id="KW-0812">Transmembrane</keyword>
<dbReference type="OrthoDB" id="5859135at2759"/>
<evidence type="ECO:0000313" key="3">
    <source>
        <dbReference type="Proteomes" id="UP000614601"/>
    </source>
</evidence>
<dbReference type="Proteomes" id="UP000614601">
    <property type="component" value="Unassembled WGS sequence"/>
</dbReference>
<dbReference type="Pfam" id="PF10326">
    <property type="entry name" value="7TM_GPCR_Str"/>
    <property type="match status" value="1"/>
</dbReference>
<dbReference type="Proteomes" id="UP000783686">
    <property type="component" value="Unassembled WGS sequence"/>
</dbReference>
<feature type="transmembrane region" description="Helical" evidence="1">
    <location>
        <begin position="70"/>
        <end position="89"/>
    </location>
</feature>
<feature type="transmembrane region" description="Helical" evidence="1">
    <location>
        <begin position="183"/>
        <end position="207"/>
    </location>
</feature>
<accession>A0A811LU01</accession>
<feature type="transmembrane region" description="Helical" evidence="1">
    <location>
        <begin position="28"/>
        <end position="50"/>
    </location>
</feature>